<dbReference type="Gene3D" id="3.40.390.10">
    <property type="entry name" value="Collagenase (Catalytic Domain)"/>
    <property type="match status" value="1"/>
</dbReference>
<accession>A0A7H8R2Y7</accession>
<protein>
    <submittedName>
        <fullName evidence="3">Uncharacterized protein</fullName>
    </submittedName>
</protein>
<dbReference type="InterPro" id="IPR036514">
    <property type="entry name" value="SGNH_hydro_sf"/>
</dbReference>
<evidence type="ECO:0000256" key="1">
    <source>
        <dbReference type="ARBA" id="ARBA00022729"/>
    </source>
</evidence>
<dbReference type="FunFam" id="3.40.50.1110:FF:000020">
    <property type="entry name" value="Esterase, putative (AFU_orthologue AFUA_1G03170)"/>
    <property type="match status" value="1"/>
</dbReference>
<feature type="chain" id="PRO_5028979198" evidence="2">
    <location>
        <begin position="19"/>
        <end position="1237"/>
    </location>
</feature>
<dbReference type="RefSeq" id="XP_035346653.1">
    <property type="nucleotide sequence ID" value="XM_035490760.1"/>
</dbReference>
<dbReference type="CDD" id="cd01833">
    <property type="entry name" value="XynB_like"/>
    <property type="match status" value="1"/>
</dbReference>
<dbReference type="InterPro" id="IPR013517">
    <property type="entry name" value="FG-GAP"/>
</dbReference>
<dbReference type="PANTHER" id="PTHR30383">
    <property type="entry name" value="THIOESTERASE 1/PROTEASE 1/LYSOPHOSPHOLIPASE L1"/>
    <property type="match status" value="1"/>
</dbReference>
<dbReference type="InterPro" id="IPR028994">
    <property type="entry name" value="Integrin_alpha_N"/>
</dbReference>
<dbReference type="AlphaFoldDB" id="A0A7H8R2Y7"/>
<dbReference type="SUPFAM" id="SSF69318">
    <property type="entry name" value="Integrin alpha N-terminal domain"/>
    <property type="match status" value="2"/>
</dbReference>
<dbReference type="Gene3D" id="2.130.10.130">
    <property type="entry name" value="Integrin alpha, N-terminal"/>
    <property type="match status" value="1"/>
</dbReference>
<feature type="signal peptide" evidence="2">
    <location>
        <begin position="1"/>
        <end position="18"/>
    </location>
</feature>
<keyword evidence="4" id="KW-1185">Reference proteome</keyword>
<proteinExistence type="predicted"/>
<evidence type="ECO:0000313" key="3">
    <source>
        <dbReference type="EMBL" id="QKX60476.1"/>
    </source>
</evidence>
<sequence length="1237" mass="137962">MHCLILALWASIGSPIAARVAHSLEMRPEIFEARNNVPSNTHFHRSADSPVSLRILPLGASITWGYQSSDGNGYRKPLRDQLRYAGYDVDMVGTKHNGAMVDNDVEAHIGGVISRVQAAAQGSVQYKPNVVLINAGTNDCLQNVDVANAGARMENLINMLLENIDGTAVVLSTLIPCKDAIGEANRPVVNSQYRDLVTSMQVEGKNVILADMDPLLDPGYLDTDTDYADDIHPNDTGYKKMAAVWWDILKQAIDDGMISNPVATPASTGNGNCDKMYGDGVYAGGLTQTGSGQDDGIYQHNSQPMGIILTVESDYDQNQWFFARLFDRSRDDFVGWYERNDGSQWYGVWRNTGDASNLYVKIADMNVVLPCIPEGVNFVDINADGLDDMVCIGPMGDAYVAINQGNGDSNNPPTFVDKGRIIKSGYSQSQVRLGDVDGDGRADYCIFDPNGDMYCWRNGWVNDTPAYWQDLGKRFTSRDVGNLTGVRLEDINGDGRDDWVWVGDTGEAYMESNSRSCQEGEAGDGLNIVWREGYWQGASSGPMALGMGVAQVRERIHFARVYGEAQAFGLLGRQDYVYLNHSKDGDKHMFDLHVWKNTGSGSTKLKADGDKYCNMAGYSNGMMDYVWTLSTGQMTLYTNRGMSSVVDGGPSFWDAAVDIFDPADFGFSALDRRDLHLTDWDGDGTCDIVWVDPDNQNRPQLFRNLYKETGVWNWEHNSNPAPELYCPESRGVAIHDLPVQFADISGNGRGDYLCIEKDGRTWGFVHNSDDSWSYIDQFKYSEQKDRADLRWADVNGDGKADLIWTDKFNGNGWVWYNNGRKDVQGSRYEWVAQGALYEGNHAGTCMHYPDLQGDKRADMHSLSGTFTNQAETWFNQCVGDHIGDDPGCCSDPELPPTPPLSIPSLPSDPPCQTVTLTSYPAAPDPSDLGTPIEGTSYFSIDGSCKGQSMPDDKPEFANKWEYLKQAYKDAIILADQSQDWPQYGTDASDLYFKKDVQNTIWANNITANIKNAANWDNPKWGFDNYIVGLIMNLATVTPICFTNNTYSWFWEISTITCCPPFFTMATINDVPNNPHNSDPNNLDLYWMQTSGSAFLHEMMHANAITRERDHKNKVIDETFTEGAVRIYGPKWCAKAARIEGADKTTRNPDSYAQFASAHYWQKRYGGKVPQPSSASNVEPLFLDEYTWESVDFYVRMVAQWTRSHAVPTTHVHVIVMRMDALLCRHHVVHPEHVDTEI</sequence>
<dbReference type="EMBL" id="CP055901">
    <property type="protein sequence ID" value="QKX60476.1"/>
    <property type="molecule type" value="Genomic_DNA"/>
</dbReference>
<keyword evidence="1 2" id="KW-0732">Signal</keyword>
<dbReference type="GO" id="GO:0008237">
    <property type="term" value="F:metallopeptidase activity"/>
    <property type="evidence" value="ECO:0007669"/>
    <property type="project" value="InterPro"/>
</dbReference>
<dbReference type="InterPro" id="IPR051532">
    <property type="entry name" value="Ester_Hydrolysis_Enzymes"/>
</dbReference>
<gene>
    <name evidence="3" type="ORF">TRUGW13939_07621</name>
</gene>
<dbReference type="GO" id="GO:0004622">
    <property type="term" value="F:phosphatidylcholine lysophospholipase activity"/>
    <property type="evidence" value="ECO:0007669"/>
    <property type="project" value="TreeGrafter"/>
</dbReference>
<dbReference type="Gene3D" id="3.40.50.1110">
    <property type="entry name" value="SGNH hydrolase"/>
    <property type="match status" value="1"/>
</dbReference>
<reference evidence="4" key="1">
    <citation type="submission" date="2020-06" db="EMBL/GenBank/DDBJ databases">
        <title>A chromosome-scale genome assembly of Talaromyces rugulosus W13939.</title>
        <authorList>
            <person name="Wang B."/>
            <person name="Guo L."/>
            <person name="Ye K."/>
            <person name="Wang L."/>
        </authorList>
    </citation>
    <scope>NUCLEOTIDE SEQUENCE [LARGE SCALE GENOMIC DNA]</scope>
    <source>
        <strain evidence="4">W13939</strain>
    </source>
</reference>
<dbReference type="SUPFAM" id="SSF52266">
    <property type="entry name" value="SGNH hydrolase"/>
    <property type="match status" value="1"/>
</dbReference>
<dbReference type="InterPro" id="IPR024079">
    <property type="entry name" value="MetalloPept_cat_dom_sf"/>
</dbReference>
<dbReference type="Proteomes" id="UP000509510">
    <property type="component" value="Chromosome IV"/>
</dbReference>
<dbReference type="OrthoDB" id="4215820at2759"/>
<dbReference type="PANTHER" id="PTHR30383:SF31">
    <property type="entry name" value="SGNH HYDROLASE-TYPE ESTERASE DOMAIN-CONTAINING PROTEIN-RELATED"/>
    <property type="match status" value="1"/>
</dbReference>
<evidence type="ECO:0000256" key="2">
    <source>
        <dbReference type="SAM" id="SignalP"/>
    </source>
</evidence>
<dbReference type="InterPro" id="IPR001087">
    <property type="entry name" value="GDSL"/>
</dbReference>
<organism evidence="3 4">
    <name type="scientific">Talaromyces rugulosus</name>
    <name type="common">Penicillium rugulosum</name>
    <dbReference type="NCBI Taxonomy" id="121627"/>
    <lineage>
        <taxon>Eukaryota</taxon>
        <taxon>Fungi</taxon>
        <taxon>Dikarya</taxon>
        <taxon>Ascomycota</taxon>
        <taxon>Pezizomycotina</taxon>
        <taxon>Eurotiomycetes</taxon>
        <taxon>Eurotiomycetidae</taxon>
        <taxon>Eurotiales</taxon>
        <taxon>Trichocomaceae</taxon>
        <taxon>Talaromyces</taxon>
        <taxon>Talaromyces sect. Islandici</taxon>
    </lineage>
</organism>
<dbReference type="GeneID" id="55995112"/>
<dbReference type="Pfam" id="PF00657">
    <property type="entry name" value="Lipase_GDSL"/>
    <property type="match status" value="1"/>
</dbReference>
<dbReference type="Pfam" id="PF13517">
    <property type="entry name" value="FG-GAP_3"/>
    <property type="match status" value="2"/>
</dbReference>
<name>A0A7H8R2Y7_TALRU</name>
<dbReference type="KEGG" id="trg:TRUGW13939_07621"/>
<dbReference type="SUPFAM" id="SSF55486">
    <property type="entry name" value="Metalloproteases ('zincins'), catalytic domain"/>
    <property type="match status" value="1"/>
</dbReference>
<evidence type="ECO:0000313" key="4">
    <source>
        <dbReference type="Proteomes" id="UP000509510"/>
    </source>
</evidence>